<reference evidence="2" key="2">
    <citation type="journal article" date="2023" name="IMA Fungus">
        <title>Comparative genomic study of the Penicillium genus elucidates a diverse pangenome and 15 lateral gene transfer events.</title>
        <authorList>
            <person name="Petersen C."/>
            <person name="Sorensen T."/>
            <person name="Nielsen M.R."/>
            <person name="Sondergaard T.E."/>
            <person name="Sorensen J.L."/>
            <person name="Fitzpatrick D.A."/>
            <person name="Frisvad J.C."/>
            <person name="Nielsen K.L."/>
        </authorList>
    </citation>
    <scope>NUCLEOTIDE SEQUENCE</scope>
    <source>
        <strain evidence="2">IBT 22155</strain>
    </source>
</reference>
<dbReference type="AlphaFoldDB" id="A0A9W9L1Q8"/>
<gene>
    <name evidence="2" type="ORF">N7515_007039</name>
</gene>
<proteinExistence type="predicted"/>
<reference evidence="2" key="1">
    <citation type="submission" date="2022-11" db="EMBL/GenBank/DDBJ databases">
        <authorList>
            <person name="Petersen C."/>
        </authorList>
    </citation>
    <scope>NUCLEOTIDE SEQUENCE</scope>
    <source>
        <strain evidence="2">IBT 22155</strain>
    </source>
</reference>
<comment type="caution">
    <text evidence="2">The sequence shown here is derived from an EMBL/GenBank/DDBJ whole genome shotgun (WGS) entry which is preliminary data.</text>
</comment>
<accession>A0A9W9L1Q8</accession>
<dbReference type="RefSeq" id="XP_056521379.1">
    <property type="nucleotide sequence ID" value="XM_056667783.1"/>
</dbReference>
<sequence length="94" mass="10986">MERSPEDVGYSPLPTATHEEGESLNQLFEYTLIGWALKNDDQQSTLKRKTRRSLNKNPRLAEGTIWVERYIERIPLIWIIDAIQLEEDLMAEDV</sequence>
<feature type="region of interest" description="Disordered" evidence="1">
    <location>
        <begin position="1"/>
        <end position="20"/>
    </location>
</feature>
<keyword evidence="3" id="KW-1185">Reference proteome</keyword>
<dbReference type="Proteomes" id="UP001149079">
    <property type="component" value="Unassembled WGS sequence"/>
</dbReference>
<evidence type="ECO:0000313" key="3">
    <source>
        <dbReference type="Proteomes" id="UP001149079"/>
    </source>
</evidence>
<protein>
    <submittedName>
        <fullName evidence="2">Uncharacterized protein</fullName>
    </submittedName>
</protein>
<organism evidence="2 3">
    <name type="scientific">Penicillium bovifimosum</name>
    <dbReference type="NCBI Taxonomy" id="126998"/>
    <lineage>
        <taxon>Eukaryota</taxon>
        <taxon>Fungi</taxon>
        <taxon>Dikarya</taxon>
        <taxon>Ascomycota</taxon>
        <taxon>Pezizomycotina</taxon>
        <taxon>Eurotiomycetes</taxon>
        <taxon>Eurotiomycetidae</taxon>
        <taxon>Eurotiales</taxon>
        <taxon>Aspergillaceae</taxon>
        <taxon>Penicillium</taxon>
    </lineage>
</organism>
<dbReference type="GeneID" id="81406953"/>
<evidence type="ECO:0000313" key="2">
    <source>
        <dbReference type="EMBL" id="KAJ5131000.1"/>
    </source>
</evidence>
<evidence type="ECO:0000256" key="1">
    <source>
        <dbReference type="SAM" id="MobiDB-lite"/>
    </source>
</evidence>
<dbReference type="EMBL" id="JAPQKL010000005">
    <property type="protein sequence ID" value="KAJ5131000.1"/>
    <property type="molecule type" value="Genomic_DNA"/>
</dbReference>
<name>A0A9W9L1Q8_9EURO</name>